<dbReference type="Proteomes" id="UP000828390">
    <property type="component" value="Unassembled WGS sequence"/>
</dbReference>
<proteinExistence type="predicted"/>
<gene>
    <name evidence="1" type="ORF">DPMN_020546</name>
</gene>
<dbReference type="AlphaFoldDB" id="A0A9D4SAB7"/>
<comment type="caution">
    <text evidence="1">The sequence shown here is derived from an EMBL/GenBank/DDBJ whole genome shotgun (WGS) entry which is preliminary data.</text>
</comment>
<evidence type="ECO:0000313" key="2">
    <source>
        <dbReference type="Proteomes" id="UP000828390"/>
    </source>
</evidence>
<evidence type="ECO:0000313" key="1">
    <source>
        <dbReference type="EMBL" id="KAH3896370.1"/>
    </source>
</evidence>
<sequence>MGATDDLRKIGHCDVAGLQKKMSYDAVSGSSVTQLMFAVCNSGVLGMILTCGADFFHWSVLWRDCRALA</sequence>
<accession>A0A9D4SAB7</accession>
<protein>
    <submittedName>
        <fullName evidence="1">Uncharacterized protein</fullName>
    </submittedName>
</protein>
<keyword evidence="2" id="KW-1185">Reference proteome</keyword>
<organism evidence="1 2">
    <name type="scientific">Dreissena polymorpha</name>
    <name type="common">Zebra mussel</name>
    <name type="synonym">Mytilus polymorpha</name>
    <dbReference type="NCBI Taxonomy" id="45954"/>
    <lineage>
        <taxon>Eukaryota</taxon>
        <taxon>Metazoa</taxon>
        <taxon>Spiralia</taxon>
        <taxon>Lophotrochozoa</taxon>
        <taxon>Mollusca</taxon>
        <taxon>Bivalvia</taxon>
        <taxon>Autobranchia</taxon>
        <taxon>Heteroconchia</taxon>
        <taxon>Euheterodonta</taxon>
        <taxon>Imparidentia</taxon>
        <taxon>Neoheterodontei</taxon>
        <taxon>Myida</taxon>
        <taxon>Dreissenoidea</taxon>
        <taxon>Dreissenidae</taxon>
        <taxon>Dreissena</taxon>
    </lineage>
</organism>
<name>A0A9D4SAB7_DREPO</name>
<dbReference type="EMBL" id="JAIWYP010000001">
    <property type="protein sequence ID" value="KAH3896370.1"/>
    <property type="molecule type" value="Genomic_DNA"/>
</dbReference>
<reference evidence="1" key="2">
    <citation type="submission" date="2020-11" db="EMBL/GenBank/DDBJ databases">
        <authorList>
            <person name="McCartney M.A."/>
            <person name="Auch B."/>
            <person name="Kono T."/>
            <person name="Mallez S."/>
            <person name="Becker A."/>
            <person name="Gohl D.M."/>
            <person name="Silverstein K.A.T."/>
            <person name="Koren S."/>
            <person name="Bechman K.B."/>
            <person name="Herman A."/>
            <person name="Abrahante J.E."/>
            <person name="Garbe J."/>
        </authorList>
    </citation>
    <scope>NUCLEOTIDE SEQUENCE</scope>
    <source>
        <strain evidence="1">Duluth1</strain>
        <tissue evidence="1">Whole animal</tissue>
    </source>
</reference>
<reference evidence="1" key="1">
    <citation type="journal article" date="2019" name="bioRxiv">
        <title>The Genome of the Zebra Mussel, Dreissena polymorpha: A Resource for Invasive Species Research.</title>
        <authorList>
            <person name="McCartney M.A."/>
            <person name="Auch B."/>
            <person name="Kono T."/>
            <person name="Mallez S."/>
            <person name="Zhang Y."/>
            <person name="Obille A."/>
            <person name="Becker A."/>
            <person name="Abrahante J.E."/>
            <person name="Garbe J."/>
            <person name="Badalamenti J.P."/>
            <person name="Herman A."/>
            <person name="Mangelson H."/>
            <person name="Liachko I."/>
            <person name="Sullivan S."/>
            <person name="Sone E.D."/>
            <person name="Koren S."/>
            <person name="Silverstein K.A.T."/>
            <person name="Beckman K.B."/>
            <person name="Gohl D.M."/>
        </authorList>
    </citation>
    <scope>NUCLEOTIDE SEQUENCE</scope>
    <source>
        <strain evidence="1">Duluth1</strain>
        <tissue evidence="1">Whole animal</tissue>
    </source>
</reference>